<dbReference type="OMA" id="KEPNDEP"/>
<dbReference type="EnsemblProtists" id="Phyra86022">
    <property type="protein sequence ID" value="Phyra86022"/>
    <property type="gene ID" value="Phyra86022"/>
</dbReference>
<proteinExistence type="predicted"/>
<keyword evidence="4" id="KW-1185">Reference proteome</keyword>
<feature type="domain" description="DUF7869" evidence="2">
    <location>
        <begin position="351"/>
        <end position="492"/>
    </location>
</feature>
<dbReference type="HOGENOM" id="CLU_025837_1_0_1"/>
<feature type="compositionally biased region" description="Acidic residues" evidence="1">
    <location>
        <begin position="38"/>
        <end position="64"/>
    </location>
</feature>
<evidence type="ECO:0000313" key="4">
    <source>
        <dbReference type="Proteomes" id="UP000005238"/>
    </source>
</evidence>
<dbReference type="AlphaFoldDB" id="H3H5U0"/>
<feature type="region of interest" description="Disordered" evidence="1">
    <location>
        <begin position="593"/>
        <end position="624"/>
    </location>
</feature>
<dbReference type="InParanoid" id="H3H5U0"/>
<organism evidence="3 4">
    <name type="scientific">Phytophthora ramorum</name>
    <name type="common">Sudden oak death agent</name>
    <dbReference type="NCBI Taxonomy" id="164328"/>
    <lineage>
        <taxon>Eukaryota</taxon>
        <taxon>Sar</taxon>
        <taxon>Stramenopiles</taxon>
        <taxon>Oomycota</taxon>
        <taxon>Peronosporomycetes</taxon>
        <taxon>Peronosporales</taxon>
        <taxon>Peronosporaceae</taxon>
        <taxon>Phytophthora</taxon>
    </lineage>
</organism>
<dbReference type="STRING" id="164328.H3H5U0"/>
<dbReference type="InterPro" id="IPR057191">
    <property type="entry name" value="DUF7869"/>
</dbReference>
<evidence type="ECO:0000313" key="3">
    <source>
        <dbReference type="EnsemblProtists" id="Phyra86022"/>
    </source>
</evidence>
<sequence>MEDLAAYAAAAHNDALPPSCAQDPAPVVRAGAAGSDESNGEGLEDGDSSIDSDELDDSGDEDFTPDSQTSSDDEEPLTAESAESGGDDADANVTEDISIYLMDLGLREQVTAVLEADTCENRCLEGKAREVESLLCSLSTMTKAERSISIHTLLGVLMTVPVDRARGYGLRDKFAYYLPSVGKQREVHAVACALHLGPIYDEMHVFVEQIRLRVREPARSTMRKLLTLHFPTIRIRSPRTNVCDICSIYHANMRNEVSAEKAEALGKHTESARRMRREYKKDKTAASDDHAVIVMDFSQNLTVPSVASTPSQWYFCSLLSVSCFGIFYENDGAQTNCLYDETVSGKGSDQINSMLEHFLRTRVLAEGKTRLTVYADNCSGQNKNNYVIKFLLAQVDMGRLKHVDYKFFVKGHTKNSCDRGFGHIRKYIGSVDCYTVEHVVDAVKNAASNSVTVHFPRGTGQFKAYKEVLTELYKRLEGIQQFQIFSMDEAEMGVVSCWKGPDDEAVVKNLRRKIDGVLTTKEKVMKMMCDHVEVLAPPPPNVKKSENMYHNIRPYVPEEFRDDTLYAKPSMQEGLDAKAAKQARLVHRVAMTLAAKENQDRRGRQETESSGSGGPSKKRKVSSL</sequence>
<dbReference type="EMBL" id="DS566413">
    <property type="status" value="NOT_ANNOTATED_CDS"/>
    <property type="molecule type" value="Genomic_DNA"/>
</dbReference>
<protein>
    <recommendedName>
        <fullName evidence="2">DUF7869 domain-containing protein</fullName>
    </recommendedName>
</protein>
<reference evidence="4" key="1">
    <citation type="journal article" date="2006" name="Science">
        <title>Phytophthora genome sequences uncover evolutionary origins and mechanisms of pathogenesis.</title>
        <authorList>
            <person name="Tyler B.M."/>
            <person name="Tripathy S."/>
            <person name="Zhang X."/>
            <person name="Dehal P."/>
            <person name="Jiang R.H."/>
            <person name="Aerts A."/>
            <person name="Arredondo F.D."/>
            <person name="Baxter L."/>
            <person name="Bensasson D."/>
            <person name="Beynon J.L."/>
            <person name="Chapman J."/>
            <person name="Damasceno C.M."/>
            <person name="Dorrance A.E."/>
            <person name="Dou D."/>
            <person name="Dickerman A.W."/>
            <person name="Dubchak I.L."/>
            <person name="Garbelotto M."/>
            <person name="Gijzen M."/>
            <person name="Gordon S.G."/>
            <person name="Govers F."/>
            <person name="Grunwald N.J."/>
            <person name="Huang W."/>
            <person name="Ivors K.L."/>
            <person name="Jones R.W."/>
            <person name="Kamoun S."/>
            <person name="Krampis K."/>
            <person name="Lamour K.H."/>
            <person name="Lee M.K."/>
            <person name="McDonald W.H."/>
            <person name="Medina M."/>
            <person name="Meijer H.J."/>
            <person name="Nordberg E.K."/>
            <person name="Maclean D.J."/>
            <person name="Ospina-Giraldo M.D."/>
            <person name="Morris P.F."/>
            <person name="Phuntumart V."/>
            <person name="Putnam N.H."/>
            <person name="Rash S."/>
            <person name="Rose J.K."/>
            <person name="Sakihama Y."/>
            <person name="Salamov A.A."/>
            <person name="Savidor A."/>
            <person name="Scheuring C.F."/>
            <person name="Smith B.M."/>
            <person name="Sobral B.W."/>
            <person name="Terry A."/>
            <person name="Torto-Alalibo T.A."/>
            <person name="Win J."/>
            <person name="Xu Z."/>
            <person name="Zhang H."/>
            <person name="Grigoriev I.V."/>
            <person name="Rokhsar D.S."/>
            <person name="Boore J.L."/>
        </authorList>
    </citation>
    <scope>NUCLEOTIDE SEQUENCE [LARGE SCALE GENOMIC DNA]</scope>
    <source>
        <strain evidence="4">Pr102</strain>
    </source>
</reference>
<reference evidence="3" key="2">
    <citation type="submission" date="2015-06" db="UniProtKB">
        <authorList>
            <consortium name="EnsemblProtists"/>
        </authorList>
    </citation>
    <scope>IDENTIFICATION</scope>
    <source>
        <strain evidence="3">Pr102</strain>
    </source>
</reference>
<feature type="compositionally biased region" description="Basic and acidic residues" evidence="1">
    <location>
        <begin position="597"/>
        <end position="607"/>
    </location>
</feature>
<dbReference type="PANTHER" id="PTHR34415:SF1">
    <property type="entry name" value="INTEGRASE CATALYTIC DOMAIN-CONTAINING PROTEIN"/>
    <property type="match status" value="1"/>
</dbReference>
<evidence type="ECO:0000256" key="1">
    <source>
        <dbReference type="SAM" id="MobiDB-lite"/>
    </source>
</evidence>
<dbReference type="Pfam" id="PF25273">
    <property type="entry name" value="DUF7869"/>
    <property type="match status" value="1"/>
</dbReference>
<accession>H3H5U0</accession>
<dbReference type="PANTHER" id="PTHR34415">
    <property type="entry name" value="INTEGRASE CATALYTIC DOMAIN-CONTAINING PROTEIN"/>
    <property type="match status" value="1"/>
</dbReference>
<feature type="region of interest" description="Disordered" evidence="1">
    <location>
        <begin position="1"/>
        <end position="90"/>
    </location>
</feature>
<evidence type="ECO:0000259" key="2">
    <source>
        <dbReference type="Pfam" id="PF25273"/>
    </source>
</evidence>
<name>H3H5U0_PHYRM</name>
<feature type="compositionally biased region" description="Low complexity" evidence="1">
    <location>
        <begin position="1"/>
        <end position="11"/>
    </location>
</feature>
<dbReference type="Proteomes" id="UP000005238">
    <property type="component" value="Unassembled WGS sequence"/>
</dbReference>
<dbReference type="VEuPathDB" id="FungiDB:KRP23_10736"/>
<dbReference type="eggNOG" id="ENOG502RZH9">
    <property type="taxonomic scope" value="Eukaryota"/>
</dbReference>